<dbReference type="SUPFAM" id="SSF56529">
    <property type="entry name" value="FAH"/>
    <property type="match status" value="1"/>
</dbReference>
<protein>
    <submittedName>
        <fullName evidence="3">Fumarylacetoacetate hydrolase family protein</fullName>
    </submittedName>
</protein>
<dbReference type="NCBIfam" id="NF006093">
    <property type="entry name" value="PRK08245.1"/>
    <property type="match status" value="1"/>
</dbReference>
<dbReference type="Gene3D" id="3.90.850.10">
    <property type="entry name" value="Fumarylacetoacetase-like, C-terminal domain"/>
    <property type="match status" value="1"/>
</dbReference>
<organism evidence="3 4">
    <name type="scientific">Arthrobacter horti</name>
    <dbReference type="NCBI Taxonomy" id="3068273"/>
    <lineage>
        <taxon>Bacteria</taxon>
        <taxon>Bacillati</taxon>
        <taxon>Actinomycetota</taxon>
        <taxon>Actinomycetes</taxon>
        <taxon>Micrococcales</taxon>
        <taxon>Micrococcaceae</taxon>
        <taxon>Arthrobacter</taxon>
    </lineage>
</organism>
<keyword evidence="1" id="KW-0479">Metal-binding</keyword>
<sequence>MAFHPEPLGQAAIDGARKVIAVHLNYPSRAAQRGRTPAVPSYFLKPGTSLALHGAPLSRPRGVELLTVEGEVALVIGSPAHRVSPEDAWGHVAWVTAANDAGLADLRWPDKGSNLRSKGVDGITPIGPALLPAQELDPAALRVRMWINGELVQEDSTATLLFPFSQLIADLSRLMTLEPGDVILTGTPAGATVAGLGDLVEIEVDGAAVDGTAIDGTTVDGLILTTGRLGNTVTESAEGLEPFGALPRLSDADRIDAWGSPEAAGIAPGPPADTRPTSILTPELEAKLYAVGTATLSVQLRKRGMQNCHIEGLSPTKPGVKAVGSARTLRFIPAREDLFATHGGGFNAQKRAIDSLRPGDILIMDARGEKGSGTLGDVLALRAQVLGAAAVITDGGIRDFGPVSGMDIPAWGANPHPAVLGRRHVPWAVDETVACGGAAVQPGDVIVADDDGIVVIPAHLADEVAEAAVAQEREEAWVADRVAEGHPVDGLFPMNSAWRERYAADTAIGEAKP</sequence>
<dbReference type="Proteomes" id="UP001232725">
    <property type="component" value="Unassembled WGS sequence"/>
</dbReference>
<dbReference type="Pfam" id="PF03737">
    <property type="entry name" value="RraA-like"/>
    <property type="match status" value="1"/>
</dbReference>
<dbReference type="InterPro" id="IPR005493">
    <property type="entry name" value="RraA/RraA-like"/>
</dbReference>
<dbReference type="PANTHER" id="PTHR11820:SF112">
    <property type="entry name" value="FUMARYLACETOACETATE HYDROLASE FAMILY PROTEIN (AFU_ORTHOLOGUE AFUA_1G02370)-RELATED"/>
    <property type="match status" value="1"/>
</dbReference>
<dbReference type="Pfam" id="PF01557">
    <property type="entry name" value="FAA_hydrolase"/>
    <property type="match status" value="1"/>
</dbReference>
<dbReference type="GO" id="GO:0016787">
    <property type="term" value="F:hydrolase activity"/>
    <property type="evidence" value="ECO:0007669"/>
    <property type="project" value="UniProtKB-KW"/>
</dbReference>
<comment type="caution">
    <text evidence="3">The sequence shown here is derived from an EMBL/GenBank/DDBJ whole genome shotgun (WGS) entry which is preliminary data.</text>
</comment>
<name>A0ABT9ILH9_9MICC</name>
<proteinExistence type="predicted"/>
<dbReference type="CDD" id="cd16841">
    <property type="entry name" value="RraA_family"/>
    <property type="match status" value="1"/>
</dbReference>
<keyword evidence="4" id="KW-1185">Reference proteome</keyword>
<evidence type="ECO:0000256" key="1">
    <source>
        <dbReference type="ARBA" id="ARBA00022723"/>
    </source>
</evidence>
<dbReference type="SUPFAM" id="SSF89562">
    <property type="entry name" value="RraA-like"/>
    <property type="match status" value="1"/>
</dbReference>
<dbReference type="InterPro" id="IPR036704">
    <property type="entry name" value="RraA/RraA-like_sf"/>
</dbReference>
<evidence type="ECO:0000313" key="3">
    <source>
        <dbReference type="EMBL" id="MDP5226441.1"/>
    </source>
</evidence>
<dbReference type="InterPro" id="IPR011234">
    <property type="entry name" value="Fumarylacetoacetase-like_C"/>
</dbReference>
<dbReference type="InterPro" id="IPR036663">
    <property type="entry name" value="Fumarylacetoacetase_C_sf"/>
</dbReference>
<dbReference type="EMBL" id="JAVALS010000002">
    <property type="protein sequence ID" value="MDP5226441.1"/>
    <property type="molecule type" value="Genomic_DNA"/>
</dbReference>
<dbReference type="NCBIfam" id="NF009399">
    <property type="entry name" value="PRK12764.1"/>
    <property type="match status" value="1"/>
</dbReference>
<feature type="domain" description="Fumarylacetoacetase-like C-terminal" evidence="2">
    <location>
        <begin position="18"/>
        <end position="206"/>
    </location>
</feature>
<accession>A0ABT9ILH9</accession>
<dbReference type="PANTHER" id="PTHR11820">
    <property type="entry name" value="ACYLPYRUVASE"/>
    <property type="match status" value="1"/>
</dbReference>
<dbReference type="RefSeq" id="WP_305995489.1">
    <property type="nucleotide sequence ID" value="NZ_JAVALS010000002.1"/>
</dbReference>
<keyword evidence="3" id="KW-0378">Hydrolase</keyword>
<evidence type="ECO:0000259" key="2">
    <source>
        <dbReference type="Pfam" id="PF01557"/>
    </source>
</evidence>
<evidence type="ECO:0000313" key="4">
    <source>
        <dbReference type="Proteomes" id="UP001232725"/>
    </source>
</evidence>
<reference evidence="3 4" key="1">
    <citation type="submission" date="2023-08" db="EMBL/GenBank/DDBJ databases">
        <title>Arthrobacter horti sp. nov., isolated from forest soil.</title>
        <authorList>
            <person name="Park M."/>
        </authorList>
    </citation>
    <scope>NUCLEOTIDE SEQUENCE [LARGE SCALE GENOMIC DNA]</scope>
    <source>
        <strain evidence="3 4">YJM1</strain>
    </source>
</reference>
<dbReference type="Gene3D" id="3.50.30.40">
    <property type="entry name" value="Ribonuclease E inhibitor RraA/RraA-like"/>
    <property type="match status" value="1"/>
</dbReference>
<gene>
    <name evidence="3" type="ORF">Q9R02_04655</name>
</gene>